<gene>
    <name evidence="2" type="ORF">FLL46_21175</name>
</gene>
<evidence type="ECO:0000259" key="1">
    <source>
        <dbReference type="Pfam" id="PF01656"/>
    </source>
</evidence>
<organism evidence="2 3">
    <name type="scientific">Aliikangiella coralliicola</name>
    <dbReference type="NCBI Taxonomy" id="2592383"/>
    <lineage>
        <taxon>Bacteria</taxon>
        <taxon>Pseudomonadati</taxon>
        <taxon>Pseudomonadota</taxon>
        <taxon>Gammaproteobacteria</taxon>
        <taxon>Oceanospirillales</taxon>
        <taxon>Pleioneaceae</taxon>
        <taxon>Aliikangiella</taxon>
    </lineage>
</organism>
<comment type="caution">
    <text evidence="2">The sequence shown here is derived from an EMBL/GenBank/DDBJ whole genome shotgun (WGS) entry which is preliminary data.</text>
</comment>
<accession>A0A545U610</accession>
<keyword evidence="3" id="KW-1185">Reference proteome</keyword>
<protein>
    <submittedName>
        <fullName evidence="2">ParA family protein</fullName>
    </submittedName>
</protein>
<dbReference type="PANTHER" id="PTHR13696:SF96">
    <property type="entry name" value="COBQ_COBB_MIND_PARA NUCLEOTIDE BINDING DOMAIN-CONTAINING PROTEIN"/>
    <property type="match status" value="1"/>
</dbReference>
<proteinExistence type="predicted"/>
<dbReference type="PIRSF" id="PIRSF009320">
    <property type="entry name" value="Nuc_binding_HP_1000"/>
    <property type="match status" value="1"/>
</dbReference>
<dbReference type="CDD" id="cd02042">
    <property type="entry name" value="ParAB_family"/>
    <property type="match status" value="1"/>
</dbReference>
<dbReference type="OrthoDB" id="69313at2"/>
<dbReference type="PANTHER" id="PTHR13696">
    <property type="entry name" value="P-LOOP CONTAINING NUCLEOSIDE TRIPHOSPHATE HYDROLASE"/>
    <property type="match status" value="1"/>
</dbReference>
<evidence type="ECO:0000313" key="2">
    <source>
        <dbReference type="EMBL" id="TQV84910.1"/>
    </source>
</evidence>
<sequence length="236" mass="26026">MTAKIISVAQAKGGVGKSTMCANLAVTFSQSSKVLMVDCDPPQHSLSAWFKVRSDLYEDTGLVLEQAATPAQLNSLIDKSKETYDYILIDGAPHVNATVRAMMLVSNLVLVPLAPSSVEIWSFNTFEELIHKAEKFNKSMKTKICWNRVRRRVRSSEEVISSVAKDSKLTALKNQLTFRVAYMDSFAEGCSVYEWTDPVASAEVWSLSSAIKRVVNKLEPVNPSKSAAALEFVKKG</sequence>
<dbReference type="Gene3D" id="3.40.50.300">
    <property type="entry name" value="P-loop containing nucleotide triphosphate hydrolases"/>
    <property type="match status" value="1"/>
</dbReference>
<dbReference type="RefSeq" id="WP_142933449.1">
    <property type="nucleotide sequence ID" value="NZ_ML660169.1"/>
</dbReference>
<dbReference type="InterPro" id="IPR027417">
    <property type="entry name" value="P-loop_NTPase"/>
</dbReference>
<dbReference type="Proteomes" id="UP000315439">
    <property type="component" value="Unassembled WGS sequence"/>
</dbReference>
<name>A0A545U610_9GAMM</name>
<dbReference type="InterPro" id="IPR050678">
    <property type="entry name" value="DNA_Partitioning_ATPase"/>
</dbReference>
<dbReference type="Pfam" id="PF01656">
    <property type="entry name" value="CbiA"/>
    <property type="match status" value="1"/>
</dbReference>
<feature type="domain" description="CobQ/CobB/MinD/ParA nucleotide binding" evidence="1">
    <location>
        <begin position="6"/>
        <end position="187"/>
    </location>
</feature>
<reference evidence="2 3" key="1">
    <citation type="submission" date="2019-07" db="EMBL/GenBank/DDBJ databases">
        <title>Draft genome for Aliikangiella sp. M105.</title>
        <authorList>
            <person name="Wang G."/>
        </authorList>
    </citation>
    <scope>NUCLEOTIDE SEQUENCE [LARGE SCALE GENOMIC DNA]</scope>
    <source>
        <strain evidence="2 3">M105</strain>
    </source>
</reference>
<dbReference type="EMBL" id="VIKS01000013">
    <property type="protein sequence ID" value="TQV84910.1"/>
    <property type="molecule type" value="Genomic_DNA"/>
</dbReference>
<dbReference type="SUPFAM" id="SSF52540">
    <property type="entry name" value="P-loop containing nucleoside triphosphate hydrolases"/>
    <property type="match status" value="1"/>
</dbReference>
<dbReference type="AlphaFoldDB" id="A0A545U610"/>
<dbReference type="InterPro" id="IPR002586">
    <property type="entry name" value="CobQ/CobB/MinD/ParA_Nub-bd_dom"/>
</dbReference>
<evidence type="ECO:0000313" key="3">
    <source>
        <dbReference type="Proteomes" id="UP000315439"/>
    </source>
</evidence>